<name>A0A7X4H8M5_9BURK</name>
<comment type="catalytic activity">
    <reaction evidence="1">
        <text>ATP + protein L-histidine = ADP + protein N-phospho-L-histidine.</text>
        <dbReference type="EC" id="2.7.13.3"/>
    </reaction>
</comment>
<dbReference type="Pfam" id="PF02518">
    <property type="entry name" value="HATPase_c"/>
    <property type="match status" value="1"/>
</dbReference>
<dbReference type="InterPro" id="IPR036097">
    <property type="entry name" value="HisK_dim/P_sf"/>
</dbReference>
<proteinExistence type="predicted"/>
<dbReference type="Gene3D" id="3.40.190.10">
    <property type="entry name" value="Periplasmic binding protein-like II"/>
    <property type="match status" value="4"/>
</dbReference>
<dbReference type="CDD" id="cd00082">
    <property type="entry name" value="HisKA"/>
    <property type="match status" value="1"/>
</dbReference>
<dbReference type="InterPro" id="IPR001638">
    <property type="entry name" value="Solute-binding_3/MltF_N"/>
</dbReference>
<dbReference type="PANTHER" id="PTHR35936">
    <property type="entry name" value="MEMBRANE-BOUND LYTIC MUREIN TRANSGLYCOSYLASE F"/>
    <property type="match status" value="1"/>
</dbReference>
<keyword evidence="4" id="KW-0732">Signal</keyword>
<evidence type="ECO:0000313" key="8">
    <source>
        <dbReference type="EMBL" id="MYN06689.1"/>
    </source>
</evidence>
<evidence type="ECO:0000256" key="5">
    <source>
        <dbReference type="SAM" id="Coils"/>
    </source>
</evidence>
<keyword evidence="6" id="KW-1133">Transmembrane helix</keyword>
<keyword evidence="6" id="KW-0812">Transmembrane</keyword>
<dbReference type="InterPro" id="IPR036890">
    <property type="entry name" value="HATPase_C_sf"/>
</dbReference>
<keyword evidence="9" id="KW-1185">Reference proteome</keyword>
<accession>A0A7X4H8M5</accession>
<protein>
    <recommendedName>
        <fullName evidence="2">histidine kinase</fullName>
        <ecNumber evidence="2">2.7.13.3</ecNumber>
    </recommendedName>
</protein>
<keyword evidence="3" id="KW-0597">Phosphoprotein</keyword>
<dbReference type="Gene3D" id="1.10.287.130">
    <property type="match status" value="1"/>
</dbReference>
<dbReference type="Gene3D" id="3.30.565.10">
    <property type="entry name" value="Histidine kinase-like ATPase, C-terminal domain"/>
    <property type="match status" value="1"/>
</dbReference>
<feature type="domain" description="Histidine kinase" evidence="7">
    <location>
        <begin position="571"/>
        <end position="802"/>
    </location>
</feature>
<dbReference type="PRINTS" id="PR00344">
    <property type="entry name" value="BCTRLSENSOR"/>
</dbReference>
<evidence type="ECO:0000313" key="9">
    <source>
        <dbReference type="Proteomes" id="UP000450676"/>
    </source>
</evidence>
<comment type="caution">
    <text evidence="8">The sequence shown here is derived from an EMBL/GenBank/DDBJ whole genome shotgun (WGS) entry which is preliminary data.</text>
</comment>
<sequence length="830" mass="90271">MQAHPQLTLALDQYNAPLNFRREDGGASSFAGASIEYAQLVARNTGLKFQFAGSTWDEALRKGMAHEVDGVLCARERPERKTRLNFSTPYLELPIALATRPDHPAARTLSAFAGQRIAVVRNTVRVPVLRERCPACKLVEVADVQEGAARVLKGEADGLFDDLPVIQRMLGSAGQLKISLLYYYSEAATVRFALRNDAPELLSIVNKGLAAITPAEHELIRSRWLAAADGVHVQRELPLTPAQRDWLAAHPVLRVAMDGGRAPIEWRGEDGKQRGISLDFLHRMEEMLGVRFELVPSKSVAEQLARLQNKEVDIVSAITQAPERRAYLNVTQPFMTTPIVIFNRVGTPPPGGLGGLTGKPVGVSARTSVAGLLRHDWPGIQAVPTDNFQQAADLLRSGKIEAFVGPLITGTHQLVEQGASDIRVAGETDYQYHIGYGVRADWPELLPILDLALDAIPRTERDAIRQKWATVQYAHEIDYRPLGALLVAVLVAVVFIVQLRVMVKRRTAELQQEVSMRRAREDEIQLLNAALELRVEQRTMQLSRANDELRLAAEQLVQTEKVASLGRLVAGMAHELNTPLGSTLTAATSLHDLVREFGGALASGGLRRSQADQFVQQCQQACGIIERNAYRASALIDNFKEIAVDQASVRRRRFGLAHIVREVVATHHNAWKGTPHRIVVEIAADIELDSFPGPLAQVLSNLLENTLVHGFANHPGGTVRITATPAGERVQLSYMDDGAGIPAEHRNKVYDPFFTTRMGQGGSGLGLYIVQTLVSGVLGGAIALHSEDGKGTRFELTLPLVAPEPTAGTASATHGIVALPATASAGYGSA</sequence>
<evidence type="ECO:0000259" key="7">
    <source>
        <dbReference type="PROSITE" id="PS50109"/>
    </source>
</evidence>
<dbReference type="RefSeq" id="WP_161071065.1">
    <property type="nucleotide sequence ID" value="NZ_WWCU01000003.1"/>
</dbReference>
<dbReference type="EC" id="2.7.13.3" evidence="2"/>
<dbReference type="CDD" id="cd01007">
    <property type="entry name" value="PBP2_BvgS_HisK_like"/>
    <property type="match status" value="2"/>
</dbReference>
<evidence type="ECO:0000256" key="6">
    <source>
        <dbReference type="SAM" id="Phobius"/>
    </source>
</evidence>
<dbReference type="SUPFAM" id="SSF55874">
    <property type="entry name" value="ATPase domain of HSP90 chaperone/DNA topoisomerase II/histidine kinase"/>
    <property type="match status" value="1"/>
</dbReference>
<feature type="transmembrane region" description="Helical" evidence="6">
    <location>
        <begin position="482"/>
        <end position="503"/>
    </location>
</feature>
<dbReference type="InterPro" id="IPR003594">
    <property type="entry name" value="HATPase_dom"/>
</dbReference>
<dbReference type="SMART" id="SM00387">
    <property type="entry name" value="HATPase_c"/>
    <property type="match status" value="1"/>
</dbReference>
<dbReference type="SUPFAM" id="SSF53850">
    <property type="entry name" value="Periplasmic binding protein-like II"/>
    <property type="match status" value="2"/>
</dbReference>
<reference evidence="8 9" key="1">
    <citation type="submission" date="2019-12" db="EMBL/GenBank/DDBJ databases">
        <title>Novel species isolated from a subtropical stream in China.</title>
        <authorList>
            <person name="Lu H."/>
        </authorList>
    </citation>
    <scope>NUCLEOTIDE SEQUENCE [LARGE SCALE GENOMIC DNA]</scope>
    <source>
        <strain evidence="8 9">FT127W</strain>
    </source>
</reference>
<dbReference type="GO" id="GO:0000155">
    <property type="term" value="F:phosphorelay sensor kinase activity"/>
    <property type="evidence" value="ECO:0007669"/>
    <property type="project" value="InterPro"/>
</dbReference>
<dbReference type="SUPFAM" id="SSF47384">
    <property type="entry name" value="Homodimeric domain of signal transducing histidine kinase"/>
    <property type="match status" value="1"/>
</dbReference>
<dbReference type="AlphaFoldDB" id="A0A7X4H8M5"/>
<dbReference type="InterPro" id="IPR003661">
    <property type="entry name" value="HisK_dim/P_dom"/>
</dbReference>
<dbReference type="SMART" id="SM00062">
    <property type="entry name" value="PBPb"/>
    <property type="match status" value="2"/>
</dbReference>
<dbReference type="InterPro" id="IPR005467">
    <property type="entry name" value="His_kinase_dom"/>
</dbReference>
<dbReference type="PROSITE" id="PS50109">
    <property type="entry name" value="HIS_KIN"/>
    <property type="match status" value="1"/>
</dbReference>
<dbReference type="EMBL" id="WWCU01000003">
    <property type="protein sequence ID" value="MYN06689.1"/>
    <property type="molecule type" value="Genomic_DNA"/>
</dbReference>
<dbReference type="Proteomes" id="UP000450676">
    <property type="component" value="Unassembled WGS sequence"/>
</dbReference>
<evidence type="ECO:0000256" key="3">
    <source>
        <dbReference type="ARBA" id="ARBA00022553"/>
    </source>
</evidence>
<keyword evidence="6" id="KW-0472">Membrane</keyword>
<dbReference type="InterPro" id="IPR004358">
    <property type="entry name" value="Sig_transdc_His_kin-like_C"/>
</dbReference>
<gene>
    <name evidence="8" type="ORF">GTP77_04990</name>
</gene>
<dbReference type="CDD" id="cd00075">
    <property type="entry name" value="HATPase"/>
    <property type="match status" value="1"/>
</dbReference>
<feature type="coiled-coil region" evidence="5">
    <location>
        <begin position="528"/>
        <end position="562"/>
    </location>
</feature>
<keyword evidence="5" id="KW-0175">Coiled coil</keyword>
<evidence type="ECO:0000256" key="2">
    <source>
        <dbReference type="ARBA" id="ARBA00012438"/>
    </source>
</evidence>
<dbReference type="Pfam" id="PF00497">
    <property type="entry name" value="SBP_bac_3"/>
    <property type="match status" value="2"/>
</dbReference>
<dbReference type="SMART" id="SM00388">
    <property type="entry name" value="HisKA"/>
    <property type="match status" value="1"/>
</dbReference>
<organism evidence="8 9">
    <name type="scientific">Pseudoduganella aquatica</name>
    <dbReference type="NCBI Taxonomy" id="2660641"/>
    <lineage>
        <taxon>Bacteria</taxon>
        <taxon>Pseudomonadati</taxon>
        <taxon>Pseudomonadota</taxon>
        <taxon>Betaproteobacteria</taxon>
        <taxon>Burkholderiales</taxon>
        <taxon>Oxalobacteraceae</taxon>
        <taxon>Telluria group</taxon>
        <taxon>Pseudoduganella</taxon>
    </lineage>
</organism>
<evidence type="ECO:0000256" key="4">
    <source>
        <dbReference type="ARBA" id="ARBA00022729"/>
    </source>
</evidence>
<evidence type="ECO:0000256" key="1">
    <source>
        <dbReference type="ARBA" id="ARBA00000085"/>
    </source>
</evidence>